<dbReference type="SUPFAM" id="SSF52096">
    <property type="entry name" value="ClpP/crotonase"/>
    <property type="match status" value="1"/>
</dbReference>
<comment type="similarity">
    <text evidence="1 5">Belongs to the peptidase S41A family.</text>
</comment>
<dbReference type="Proteomes" id="UP000477980">
    <property type="component" value="Unassembled WGS sequence"/>
</dbReference>
<dbReference type="InterPro" id="IPR029045">
    <property type="entry name" value="ClpP/crotonase-like_dom_sf"/>
</dbReference>
<dbReference type="SUPFAM" id="SSF50156">
    <property type="entry name" value="PDZ domain-like"/>
    <property type="match status" value="1"/>
</dbReference>
<gene>
    <name evidence="8" type="ORF">F7D25_06420</name>
</gene>
<dbReference type="SMART" id="SM00245">
    <property type="entry name" value="TSPc"/>
    <property type="match status" value="1"/>
</dbReference>
<feature type="transmembrane region" description="Helical" evidence="6">
    <location>
        <begin position="12"/>
        <end position="33"/>
    </location>
</feature>
<dbReference type="PROSITE" id="PS50106">
    <property type="entry name" value="PDZ"/>
    <property type="match status" value="1"/>
</dbReference>
<keyword evidence="4 5" id="KW-0720">Serine protease</keyword>
<dbReference type="InterPro" id="IPR004447">
    <property type="entry name" value="Peptidase_S41A"/>
</dbReference>
<evidence type="ECO:0000256" key="4">
    <source>
        <dbReference type="ARBA" id="ARBA00022825"/>
    </source>
</evidence>
<dbReference type="GO" id="GO:0007165">
    <property type="term" value="P:signal transduction"/>
    <property type="evidence" value="ECO:0007669"/>
    <property type="project" value="TreeGrafter"/>
</dbReference>
<keyword evidence="2 5" id="KW-0645">Protease</keyword>
<evidence type="ECO:0000256" key="3">
    <source>
        <dbReference type="ARBA" id="ARBA00022801"/>
    </source>
</evidence>
<evidence type="ECO:0000256" key="1">
    <source>
        <dbReference type="ARBA" id="ARBA00009179"/>
    </source>
</evidence>
<dbReference type="Gene3D" id="3.30.750.44">
    <property type="match status" value="1"/>
</dbReference>
<keyword evidence="6" id="KW-0472">Membrane</keyword>
<reference evidence="8 9" key="1">
    <citation type="submission" date="2019-09" db="EMBL/GenBank/DDBJ databases">
        <title>Distinct polysaccharide growth profiles of human intestinal Prevotella copri isolates.</title>
        <authorList>
            <person name="Fehlner-Peach H."/>
            <person name="Magnabosco C."/>
            <person name="Raghavan V."/>
            <person name="Scher J.U."/>
            <person name="Tett A."/>
            <person name="Cox L.M."/>
            <person name="Gottsegen C."/>
            <person name="Watters A."/>
            <person name="Wiltshire- Gordon J.D."/>
            <person name="Segata N."/>
            <person name="Bonneau R."/>
            <person name="Littman D.R."/>
        </authorList>
    </citation>
    <scope>NUCLEOTIDE SEQUENCE [LARGE SCALE GENOMIC DNA]</scope>
    <source>
        <strain evidence="9">iAA917</strain>
    </source>
</reference>
<dbReference type="CDD" id="cd06782">
    <property type="entry name" value="cpPDZ_CPP-like"/>
    <property type="match status" value="1"/>
</dbReference>
<dbReference type="OrthoDB" id="9812068at2"/>
<dbReference type="Pfam" id="PF03572">
    <property type="entry name" value="Peptidase_S41"/>
    <property type="match status" value="1"/>
</dbReference>
<protein>
    <submittedName>
        <fullName evidence="8">S41 family peptidase</fullName>
    </submittedName>
</protein>
<evidence type="ECO:0000313" key="8">
    <source>
        <dbReference type="EMBL" id="MQP14048.1"/>
    </source>
</evidence>
<dbReference type="Gene3D" id="3.90.226.10">
    <property type="entry name" value="2-enoyl-CoA Hydratase, Chain A, domain 1"/>
    <property type="match status" value="1"/>
</dbReference>
<dbReference type="Gene3D" id="2.30.42.10">
    <property type="match status" value="1"/>
</dbReference>
<dbReference type="EMBL" id="VZAH01000074">
    <property type="protein sequence ID" value="MQP14048.1"/>
    <property type="molecule type" value="Genomic_DNA"/>
</dbReference>
<sequence>MNKNKTNRYMPFIMAICVVLGIIIGTFFSNHFAGNRLNVINSGSNRLNNLLHLIDDQYVDAVNIDSLVDKAIPQILAELDPHSVYISAKDAAAATDDLKGSFSGVGIEFVIRQDTIHVQNVIQNGPAEKAGLLAGDKIVAVDGKPFVGKIVTNQEAMHRLKGPKDTKVKIGVIRYGSKKVQTFTVTRGEIPTKSVTAAYMLDDNTGYIRIKNFGENTYPEMLIALAKLSQQGFKNLCIDLRDNSGGYLTAAVNMANEFLPEKKLILYTQGRKSPRQDYMSDGKGSYKKIPMVVLINEGSASSAEIFAGAMQDNDRATIIGRRSFGKGLVQQQIEFPDHSLIRLTIARYYTPSGRCIQKPYTLGDSGDYEQDLLTRYEHGEFFSQDSIKHTGPAYHTGIGRVVYGGGGITPDIFVPEDTLGMTSYFKEASMSGLILQFAFTYTDDNRPKLNNFKEMMELADYLDKQNLVEQFAVYADKRGLKRRNLLIRKSHKLLDRVLDSRIIYNMLDEQAWTEYINQDDPVIRKTLEVFNNHAAFPKKPAAPAKAKSKKQKIAMADTPYNYRSLHCRNTMMANA</sequence>
<organism evidence="8 9">
    <name type="scientific">Segatella copri</name>
    <dbReference type="NCBI Taxonomy" id="165179"/>
    <lineage>
        <taxon>Bacteria</taxon>
        <taxon>Pseudomonadati</taxon>
        <taxon>Bacteroidota</taxon>
        <taxon>Bacteroidia</taxon>
        <taxon>Bacteroidales</taxon>
        <taxon>Prevotellaceae</taxon>
        <taxon>Segatella</taxon>
    </lineage>
</organism>
<keyword evidence="3 5" id="KW-0378">Hydrolase</keyword>
<keyword evidence="6" id="KW-0812">Transmembrane</keyword>
<evidence type="ECO:0000256" key="5">
    <source>
        <dbReference type="RuleBase" id="RU004404"/>
    </source>
</evidence>
<feature type="domain" description="PDZ" evidence="7">
    <location>
        <begin position="99"/>
        <end position="161"/>
    </location>
</feature>
<dbReference type="RefSeq" id="WP_153089803.1">
    <property type="nucleotide sequence ID" value="NZ_VZAH01000074.1"/>
</dbReference>
<proteinExistence type="inferred from homology"/>
<dbReference type="InterPro" id="IPR005151">
    <property type="entry name" value="Tail-specific_protease"/>
</dbReference>
<dbReference type="SMART" id="SM00228">
    <property type="entry name" value="PDZ"/>
    <property type="match status" value="1"/>
</dbReference>
<evidence type="ECO:0000256" key="6">
    <source>
        <dbReference type="SAM" id="Phobius"/>
    </source>
</evidence>
<evidence type="ECO:0000256" key="2">
    <source>
        <dbReference type="ARBA" id="ARBA00022670"/>
    </source>
</evidence>
<accession>A0A6G1VME7</accession>
<dbReference type="PANTHER" id="PTHR32060:SF30">
    <property type="entry name" value="CARBOXY-TERMINAL PROCESSING PROTEASE CTPA"/>
    <property type="match status" value="1"/>
</dbReference>
<evidence type="ECO:0000313" key="9">
    <source>
        <dbReference type="Proteomes" id="UP000477980"/>
    </source>
</evidence>
<name>A0A6G1VME7_9BACT</name>
<dbReference type="GO" id="GO:0030288">
    <property type="term" value="C:outer membrane-bounded periplasmic space"/>
    <property type="evidence" value="ECO:0007669"/>
    <property type="project" value="TreeGrafter"/>
</dbReference>
<dbReference type="InterPro" id="IPR036034">
    <property type="entry name" value="PDZ_sf"/>
</dbReference>
<dbReference type="CDD" id="cd07560">
    <property type="entry name" value="Peptidase_S41_CPP"/>
    <property type="match status" value="1"/>
</dbReference>
<dbReference type="GO" id="GO:0008236">
    <property type="term" value="F:serine-type peptidase activity"/>
    <property type="evidence" value="ECO:0007669"/>
    <property type="project" value="UniProtKB-KW"/>
</dbReference>
<dbReference type="AlphaFoldDB" id="A0A6G1VME7"/>
<dbReference type="NCBIfam" id="TIGR00225">
    <property type="entry name" value="prc"/>
    <property type="match status" value="1"/>
</dbReference>
<keyword evidence="6" id="KW-1133">Transmembrane helix</keyword>
<dbReference type="GO" id="GO:0006508">
    <property type="term" value="P:proteolysis"/>
    <property type="evidence" value="ECO:0007669"/>
    <property type="project" value="UniProtKB-KW"/>
</dbReference>
<dbReference type="GO" id="GO:0004175">
    <property type="term" value="F:endopeptidase activity"/>
    <property type="evidence" value="ECO:0007669"/>
    <property type="project" value="TreeGrafter"/>
</dbReference>
<dbReference type="Pfam" id="PF13180">
    <property type="entry name" value="PDZ_2"/>
    <property type="match status" value="1"/>
</dbReference>
<evidence type="ECO:0000259" key="7">
    <source>
        <dbReference type="PROSITE" id="PS50106"/>
    </source>
</evidence>
<dbReference type="PANTHER" id="PTHR32060">
    <property type="entry name" value="TAIL-SPECIFIC PROTEASE"/>
    <property type="match status" value="1"/>
</dbReference>
<comment type="caution">
    <text evidence="8">The sequence shown here is derived from an EMBL/GenBank/DDBJ whole genome shotgun (WGS) entry which is preliminary data.</text>
</comment>
<dbReference type="InterPro" id="IPR001478">
    <property type="entry name" value="PDZ"/>
</dbReference>